<evidence type="ECO:0000256" key="6">
    <source>
        <dbReference type="ARBA" id="ARBA00022840"/>
    </source>
</evidence>
<comment type="pathway">
    <text evidence="1">Purine metabolism; IMP biosynthesis via de novo pathway; 5-amino-1-(5-phospho-D-ribosyl)imidazole-4-carboxamide from 5-amino-1-(5-phospho-D-ribosyl)imidazole-4-carboxylate: step 1/2.</text>
</comment>
<comment type="caution">
    <text evidence="9">The sequence shown here is derived from an EMBL/GenBank/DDBJ whole genome shotgun (WGS) entry which is preliminary data.</text>
</comment>
<accession>A0A916K7U2</accession>
<keyword evidence="5" id="KW-0658">Purine biosynthesis</keyword>
<dbReference type="RefSeq" id="WP_218096031.1">
    <property type="nucleotide sequence ID" value="NZ_CAJVAS010000063.1"/>
</dbReference>
<keyword evidence="4" id="KW-0547">Nucleotide-binding</keyword>
<evidence type="ECO:0000256" key="3">
    <source>
        <dbReference type="ARBA" id="ARBA00022598"/>
    </source>
</evidence>
<sequence>MSLKLANLERIYVGKTKDVYAYDEKSIVLHSKDSVTGWKVQNPDGTVTVVEDPGANEVIGEVAGIGLKNIISSVHYFKMFEAAGLSTAFLDADLTEKNILLKKAEKVGHGLECIVRFKAMGSILRTYPDYVKEGQELTDFFEVTTKHDAAGDPRISKEFLTNPDFGPAMTSNQYDDTKALCLKAAGIIKDDLAKHDLDLIDIKFEIGMVDDQIILIDEISAGIMRVFKNGKQFSEEELADFFVAQSA</sequence>
<reference evidence="9" key="1">
    <citation type="submission" date="2021-06" db="EMBL/GenBank/DDBJ databases">
        <authorList>
            <person name="Criscuolo A."/>
        </authorList>
    </citation>
    <scope>NUCLEOTIDE SEQUENCE</scope>
    <source>
        <strain evidence="9">CIP111600</strain>
    </source>
</reference>
<dbReference type="GO" id="GO:0005524">
    <property type="term" value="F:ATP binding"/>
    <property type="evidence" value="ECO:0007669"/>
    <property type="project" value="UniProtKB-KW"/>
</dbReference>
<evidence type="ECO:0000256" key="5">
    <source>
        <dbReference type="ARBA" id="ARBA00022755"/>
    </source>
</evidence>
<dbReference type="Pfam" id="PF01259">
    <property type="entry name" value="SAICAR_synt"/>
    <property type="match status" value="1"/>
</dbReference>
<dbReference type="EC" id="6.3.2.6" evidence="2"/>
<dbReference type="Proteomes" id="UP000693672">
    <property type="component" value="Unassembled WGS sequence"/>
</dbReference>
<protein>
    <recommendedName>
        <fullName evidence="2">phosphoribosylaminoimidazolesuccinocarboxamide synthase</fullName>
        <ecNumber evidence="2">6.3.2.6</ecNumber>
    </recommendedName>
</protein>
<keyword evidence="3 9" id="KW-0436">Ligase</keyword>
<evidence type="ECO:0000313" key="9">
    <source>
        <dbReference type="EMBL" id="CAG7651704.1"/>
    </source>
</evidence>
<evidence type="ECO:0000256" key="2">
    <source>
        <dbReference type="ARBA" id="ARBA00012217"/>
    </source>
</evidence>
<name>A0A916K7U2_9BACL</name>
<feature type="domain" description="SAICAR synthetase/ADE2 N-terminal" evidence="8">
    <location>
        <begin position="70"/>
        <end position="231"/>
    </location>
</feature>
<organism evidence="9 10">
    <name type="scientific">Paenibacillus solanacearum</name>
    <dbReference type="NCBI Taxonomy" id="2048548"/>
    <lineage>
        <taxon>Bacteria</taxon>
        <taxon>Bacillati</taxon>
        <taxon>Bacillota</taxon>
        <taxon>Bacilli</taxon>
        <taxon>Bacillales</taxon>
        <taxon>Paenibacillaceae</taxon>
        <taxon>Paenibacillus</taxon>
    </lineage>
</organism>
<evidence type="ECO:0000259" key="8">
    <source>
        <dbReference type="Pfam" id="PF01259"/>
    </source>
</evidence>
<proteinExistence type="predicted"/>
<keyword evidence="10" id="KW-1185">Reference proteome</keyword>
<evidence type="ECO:0000313" key="10">
    <source>
        <dbReference type="Proteomes" id="UP000693672"/>
    </source>
</evidence>
<gene>
    <name evidence="9" type="primary">purC_2</name>
    <name evidence="9" type="ORF">PAESOLCIP111_06371</name>
</gene>
<evidence type="ECO:0000256" key="7">
    <source>
        <dbReference type="ARBA" id="ARBA00048475"/>
    </source>
</evidence>
<comment type="catalytic activity">
    <reaction evidence="7">
        <text>5-amino-1-(5-phospho-D-ribosyl)imidazole-4-carboxylate + L-aspartate + ATP = (2S)-2-[5-amino-1-(5-phospho-beta-D-ribosyl)imidazole-4-carboxamido]succinate + ADP + phosphate + 2 H(+)</text>
        <dbReference type="Rhea" id="RHEA:22628"/>
        <dbReference type="ChEBI" id="CHEBI:15378"/>
        <dbReference type="ChEBI" id="CHEBI:29991"/>
        <dbReference type="ChEBI" id="CHEBI:30616"/>
        <dbReference type="ChEBI" id="CHEBI:43474"/>
        <dbReference type="ChEBI" id="CHEBI:58443"/>
        <dbReference type="ChEBI" id="CHEBI:77657"/>
        <dbReference type="ChEBI" id="CHEBI:456216"/>
        <dbReference type="EC" id="6.3.2.6"/>
    </reaction>
</comment>
<keyword evidence="6" id="KW-0067">ATP-binding</keyword>
<dbReference type="InterPro" id="IPR028923">
    <property type="entry name" value="SAICAR_synt/ADE2_N"/>
</dbReference>
<dbReference type="InterPro" id="IPR018236">
    <property type="entry name" value="SAICAR_synthetase_CS"/>
</dbReference>
<dbReference type="AlphaFoldDB" id="A0A916K7U2"/>
<dbReference type="GO" id="GO:0006164">
    <property type="term" value="P:purine nucleotide biosynthetic process"/>
    <property type="evidence" value="ECO:0007669"/>
    <property type="project" value="UniProtKB-KW"/>
</dbReference>
<dbReference type="PROSITE" id="PS01058">
    <property type="entry name" value="SAICAR_SYNTHETASE_2"/>
    <property type="match status" value="1"/>
</dbReference>
<dbReference type="GO" id="GO:0004639">
    <property type="term" value="F:phosphoribosylaminoimidazolesuccinocarboxamide synthase activity"/>
    <property type="evidence" value="ECO:0007669"/>
    <property type="project" value="UniProtKB-EC"/>
</dbReference>
<dbReference type="EMBL" id="CAJVAS010000063">
    <property type="protein sequence ID" value="CAG7651704.1"/>
    <property type="molecule type" value="Genomic_DNA"/>
</dbReference>
<evidence type="ECO:0000256" key="1">
    <source>
        <dbReference type="ARBA" id="ARBA00004672"/>
    </source>
</evidence>
<evidence type="ECO:0000256" key="4">
    <source>
        <dbReference type="ARBA" id="ARBA00022741"/>
    </source>
</evidence>